<dbReference type="InterPro" id="IPR010093">
    <property type="entry name" value="SinI_DNA-bd"/>
</dbReference>
<dbReference type="SUPFAM" id="SSF46955">
    <property type="entry name" value="Putative DNA-binding domain"/>
    <property type="match status" value="1"/>
</dbReference>
<name>A0A645FAF4_9ZZZZ</name>
<dbReference type="Pfam" id="PF12728">
    <property type="entry name" value="HTH_17"/>
    <property type="match status" value="1"/>
</dbReference>
<reference evidence="2" key="1">
    <citation type="submission" date="2019-08" db="EMBL/GenBank/DDBJ databases">
        <authorList>
            <person name="Kucharzyk K."/>
            <person name="Murdoch R.W."/>
            <person name="Higgins S."/>
            <person name="Loffler F."/>
        </authorList>
    </citation>
    <scope>NUCLEOTIDE SEQUENCE</scope>
</reference>
<dbReference type="NCBIfam" id="TIGR01764">
    <property type="entry name" value="excise"/>
    <property type="match status" value="1"/>
</dbReference>
<dbReference type="EMBL" id="VSSQ01057552">
    <property type="protein sequence ID" value="MPN11348.1"/>
    <property type="molecule type" value="Genomic_DNA"/>
</dbReference>
<sequence length="58" mass="6795">MLEDYPDILTPKEVMEILGISKNTLYQLINKGSIPATRLGYKLWRIQKQALLCFLERK</sequence>
<evidence type="ECO:0000259" key="1">
    <source>
        <dbReference type="Pfam" id="PF12728"/>
    </source>
</evidence>
<dbReference type="InterPro" id="IPR009061">
    <property type="entry name" value="DNA-bd_dom_put_sf"/>
</dbReference>
<evidence type="ECO:0000313" key="2">
    <source>
        <dbReference type="EMBL" id="MPN11348.1"/>
    </source>
</evidence>
<proteinExistence type="predicted"/>
<dbReference type="InterPro" id="IPR041657">
    <property type="entry name" value="HTH_17"/>
</dbReference>
<comment type="caution">
    <text evidence="2">The sequence shown here is derived from an EMBL/GenBank/DDBJ whole genome shotgun (WGS) entry which is preliminary data.</text>
</comment>
<protein>
    <recommendedName>
        <fullName evidence="1">Helix-turn-helix domain-containing protein</fullName>
    </recommendedName>
</protein>
<accession>A0A645FAF4</accession>
<dbReference type="GO" id="GO:0003677">
    <property type="term" value="F:DNA binding"/>
    <property type="evidence" value="ECO:0007669"/>
    <property type="project" value="InterPro"/>
</dbReference>
<feature type="domain" description="Helix-turn-helix" evidence="1">
    <location>
        <begin position="9"/>
        <end position="57"/>
    </location>
</feature>
<organism evidence="2">
    <name type="scientific">bioreactor metagenome</name>
    <dbReference type="NCBI Taxonomy" id="1076179"/>
    <lineage>
        <taxon>unclassified sequences</taxon>
        <taxon>metagenomes</taxon>
        <taxon>ecological metagenomes</taxon>
    </lineage>
</organism>
<gene>
    <name evidence="2" type="ORF">SDC9_158649</name>
</gene>
<dbReference type="AlphaFoldDB" id="A0A645FAF4"/>